<evidence type="ECO:0000256" key="1">
    <source>
        <dbReference type="SAM" id="MobiDB-lite"/>
    </source>
</evidence>
<gene>
    <name evidence="2" type="ORF">PC110_g21428</name>
</gene>
<protein>
    <submittedName>
        <fullName evidence="2">Uncharacterized protein</fullName>
    </submittedName>
</protein>
<keyword evidence="3" id="KW-1185">Reference proteome</keyword>
<name>A0A329RCF8_9STRA</name>
<dbReference type="AlphaFoldDB" id="A0A329RCF8"/>
<evidence type="ECO:0000313" key="3">
    <source>
        <dbReference type="Proteomes" id="UP000251314"/>
    </source>
</evidence>
<feature type="compositionally biased region" description="Acidic residues" evidence="1">
    <location>
        <begin position="85"/>
        <end position="127"/>
    </location>
</feature>
<accession>A0A329RCF8</accession>
<proteinExistence type="predicted"/>
<reference evidence="2 3" key="1">
    <citation type="submission" date="2018-01" db="EMBL/GenBank/DDBJ databases">
        <title>Draft genome of the strawberry crown rot pathogen Phytophthora cactorum.</title>
        <authorList>
            <person name="Armitage A.D."/>
            <person name="Lysoe E."/>
            <person name="Nellist C.F."/>
            <person name="Harrison R.J."/>
            <person name="Brurberg M.B."/>
        </authorList>
    </citation>
    <scope>NUCLEOTIDE SEQUENCE [LARGE SCALE GENOMIC DNA]</scope>
    <source>
        <strain evidence="2 3">10300</strain>
    </source>
</reference>
<feature type="region of interest" description="Disordered" evidence="1">
    <location>
        <begin position="84"/>
        <end position="127"/>
    </location>
</feature>
<dbReference type="EMBL" id="MJFZ01001415">
    <property type="protein sequence ID" value="RAW22130.1"/>
    <property type="molecule type" value="Genomic_DNA"/>
</dbReference>
<evidence type="ECO:0000313" key="2">
    <source>
        <dbReference type="EMBL" id="RAW22130.1"/>
    </source>
</evidence>
<comment type="caution">
    <text evidence="2">The sequence shown here is derived from an EMBL/GenBank/DDBJ whole genome shotgun (WGS) entry which is preliminary data.</text>
</comment>
<dbReference type="VEuPathDB" id="FungiDB:PC110_g21428"/>
<dbReference type="Proteomes" id="UP000251314">
    <property type="component" value="Unassembled WGS sequence"/>
</dbReference>
<sequence>MRAFLEGTEALAPNAQAAFLLSDKALARVRRDLMSGRLLKDSWAGPKTQEPWKSLINDFNVRALPERITKDLHKGRFVTLKEGQEVVDIEAEEQDDDTDDHDHEVDDQDEADDEDDDVDDQDEAEDK</sequence>
<organism evidence="2 3">
    <name type="scientific">Phytophthora cactorum</name>
    <dbReference type="NCBI Taxonomy" id="29920"/>
    <lineage>
        <taxon>Eukaryota</taxon>
        <taxon>Sar</taxon>
        <taxon>Stramenopiles</taxon>
        <taxon>Oomycota</taxon>
        <taxon>Peronosporomycetes</taxon>
        <taxon>Peronosporales</taxon>
        <taxon>Peronosporaceae</taxon>
        <taxon>Phytophthora</taxon>
    </lineage>
</organism>
<dbReference type="OrthoDB" id="145059at2759"/>